<keyword evidence="9 15" id="KW-0699">rRNA-binding</keyword>
<evidence type="ECO:0000256" key="2">
    <source>
        <dbReference type="ARBA" id="ARBA00022475"/>
    </source>
</evidence>
<keyword evidence="10 15" id="KW-0255">Endonuclease</keyword>
<feature type="compositionally biased region" description="Basic residues" evidence="16">
    <location>
        <begin position="615"/>
        <end position="625"/>
    </location>
</feature>
<evidence type="ECO:0000256" key="16">
    <source>
        <dbReference type="SAM" id="MobiDB-lite"/>
    </source>
</evidence>
<evidence type="ECO:0000256" key="1">
    <source>
        <dbReference type="ARBA" id="ARBA00005663"/>
    </source>
</evidence>
<comment type="cofactor">
    <cofactor evidence="15">
        <name>Zn(2+)</name>
        <dbReference type="ChEBI" id="CHEBI:29105"/>
    </cofactor>
    <text evidence="15">Binds 2 Zn(2+) ions per homotetramer.</text>
</comment>
<keyword evidence="11 15" id="KW-0378">Hydrolase</keyword>
<dbReference type="Pfam" id="PF10150">
    <property type="entry name" value="RNase_E_G"/>
    <property type="match status" value="1"/>
</dbReference>
<dbReference type="GO" id="GO:0000287">
    <property type="term" value="F:magnesium ion binding"/>
    <property type="evidence" value="ECO:0007669"/>
    <property type="project" value="UniProtKB-UniRule"/>
</dbReference>
<dbReference type="InterPro" id="IPR028878">
    <property type="entry name" value="RNase_E"/>
</dbReference>
<dbReference type="HAMAP" id="MF_00970">
    <property type="entry name" value="RNase_E"/>
    <property type="match status" value="1"/>
</dbReference>
<comment type="subunit">
    <text evidence="15">Homotetramer formed by a dimer of dimers.</text>
</comment>
<dbReference type="GO" id="GO:0000049">
    <property type="term" value="F:tRNA binding"/>
    <property type="evidence" value="ECO:0007669"/>
    <property type="project" value="UniProtKB-KW"/>
</dbReference>
<evidence type="ECO:0000256" key="6">
    <source>
        <dbReference type="ARBA" id="ARBA00022694"/>
    </source>
</evidence>
<feature type="compositionally biased region" description="Basic and acidic residues" evidence="16">
    <location>
        <begin position="757"/>
        <end position="767"/>
    </location>
</feature>
<dbReference type="GO" id="GO:0008270">
    <property type="term" value="F:zinc ion binding"/>
    <property type="evidence" value="ECO:0007669"/>
    <property type="project" value="UniProtKB-UniRule"/>
</dbReference>
<reference evidence="18 19" key="1">
    <citation type="submission" date="2018-10" db="EMBL/GenBank/DDBJ databases">
        <title>Genomic Encyclopedia of Archaeal and Bacterial Type Strains, Phase II (KMG-II): from individual species to whole genera.</title>
        <authorList>
            <person name="Goeker M."/>
        </authorList>
    </citation>
    <scope>NUCLEOTIDE SEQUENCE [LARGE SCALE GENOMIC DNA]</scope>
    <source>
        <strain evidence="18 19">DSM 25217</strain>
    </source>
</reference>
<dbReference type="InterPro" id="IPR048583">
    <property type="entry name" value="RNase_E_G_thioredoxin-like"/>
</dbReference>
<dbReference type="GO" id="GO:0019843">
    <property type="term" value="F:rRNA binding"/>
    <property type="evidence" value="ECO:0007669"/>
    <property type="project" value="UniProtKB-KW"/>
</dbReference>
<dbReference type="GO" id="GO:0005737">
    <property type="term" value="C:cytoplasm"/>
    <property type="evidence" value="ECO:0007669"/>
    <property type="project" value="UniProtKB-SubCell"/>
</dbReference>
<organism evidence="18 19">
    <name type="scientific">Eilatimonas milleporae</name>
    <dbReference type="NCBI Taxonomy" id="911205"/>
    <lineage>
        <taxon>Bacteria</taxon>
        <taxon>Pseudomonadati</taxon>
        <taxon>Pseudomonadota</taxon>
        <taxon>Alphaproteobacteria</taxon>
        <taxon>Kordiimonadales</taxon>
        <taxon>Kordiimonadaceae</taxon>
        <taxon>Eilatimonas</taxon>
    </lineage>
</organism>
<evidence type="ECO:0000256" key="15">
    <source>
        <dbReference type="HAMAP-Rule" id="MF_00970"/>
    </source>
</evidence>
<evidence type="ECO:0000256" key="7">
    <source>
        <dbReference type="ARBA" id="ARBA00022722"/>
    </source>
</evidence>
<comment type="subcellular location">
    <subcellularLocation>
        <location evidence="15">Cytoplasm</location>
    </subcellularLocation>
    <subcellularLocation>
        <location evidence="15">Cell inner membrane</location>
        <topology evidence="15">Peripheral membrane protein</topology>
        <orientation evidence="15">Cytoplasmic side</orientation>
    </subcellularLocation>
</comment>
<evidence type="ECO:0000256" key="4">
    <source>
        <dbReference type="ARBA" id="ARBA00022519"/>
    </source>
</evidence>
<evidence type="ECO:0000256" key="5">
    <source>
        <dbReference type="ARBA" id="ARBA00022552"/>
    </source>
</evidence>
<sequence>MSIRMLIDARHTEETRVTVVKGSRVEEFDYEATARRQLKGNIYLARVTRVEPSLQAAFVEYGGNRHGFLAFSEIHPDYYQIPVEDREALMAAEAEAAAESDDDPVDGDETAAAAPKSGADGEDPDVNGPDANGDDMDEAEAVSDGGDAAEAERDDEVAAAAARRRGLRELKRRYNIQEVIRKRQVLLVQVVKEERGNKGAALTTYLSLAGRYCVLMPNSTNGGGISRKISSPADRKRLKTIISSLNLAEDMGLIVRTAGLQRTKAEIKRDYEYLLRLWNGIRELTLKSVAPALIYEEADLIRRTIRDLYSRDVDEILVEGEAGYRSAKDFMKMLMPSHAKKVQHYKDRIPLFHRYQVESQLDSMYHPVVQLRSGGYVVINPTEALISIDVNSGRATKEHNIEGTALKTNLEAAEEIARQLRLRDMAGLVVIDFIDMEERGNNRAVEKRMKDVLKSDRARIQVGRISSFGLMEMSRQRLRPNLMEVSTEPCQHCNGTGFVRSVDFASLSALRQIEEEGIRGRSASIAVHVHPDVAIYLLNKKRALLLELEERYDFRVDIVASSTISQSDIEITREARVGGARTEESSEAIVTPEGMQEATGAALAQADPQDDEKPKRKRRRRRRKKSGEDMTDTGQTQAESGSETASPPRSGETDEDDKTASESNRRRRGRRGGRRRRNRTGDETIAQDTTDTVSDTVTAEAPSETMPADTADAHTDVPHTDEADTDAETKSETQPDSKAAEGEGDKPKPRRSRTRKKPAEPEGKTADAADADGATEPETASQALESQGDTGIKSPAEDAPAKPRRRRTRKKTEAEEAPVQDEADVQSSDSAPSSESGEKPSEDKPKRSRRKPAKAKTAAAAETAGAENTAATAEKSATEPAKPARRPRKTAPKPKKADKDTDTADKTSPAPATQTAPVPAGRDTAAPKPAAADIPAPTPVADAPVEAEGGGKPTDTNPQPKKRGWWQRTFG</sequence>
<feature type="region of interest" description="Required for zinc-mediated homotetramerization and catalytic activity" evidence="15">
    <location>
        <begin position="490"/>
        <end position="493"/>
    </location>
</feature>
<comment type="function">
    <text evidence="15">Endoribonuclease that plays a central role in RNA processing and decay. Required for the maturation of 5S and 16S rRNAs and the majority of tRNAs. Also involved in the degradation of most mRNAs.</text>
</comment>
<dbReference type="RefSeq" id="WP_211332111.1">
    <property type="nucleotide sequence ID" value="NZ_REFR01000010.1"/>
</dbReference>
<dbReference type="InterPro" id="IPR004659">
    <property type="entry name" value="RNase_E/G"/>
</dbReference>
<comment type="similarity">
    <text evidence="1">Belongs to the RNase E/G family. RNase G subfamily.</text>
</comment>
<proteinExistence type="inferred from homology"/>
<comment type="caution">
    <text evidence="18">The sequence shown here is derived from an EMBL/GenBank/DDBJ whole genome shotgun (WGS) entry which is preliminary data.</text>
</comment>
<evidence type="ECO:0000313" key="19">
    <source>
        <dbReference type="Proteomes" id="UP000271227"/>
    </source>
</evidence>
<dbReference type="PANTHER" id="PTHR30001:SF1">
    <property type="entry name" value="RIBONUCLEASE E_G-LIKE PROTEIN, CHLOROPLASTIC"/>
    <property type="match status" value="1"/>
</dbReference>
<dbReference type="NCBIfam" id="TIGR00757">
    <property type="entry name" value="RNaseEG"/>
    <property type="match status" value="1"/>
</dbReference>
<feature type="compositionally biased region" description="Basic residues" evidence="16">
    <location>
        <begin position="665"/>
        <end position="678"/>
    </location>
</feature>
<keyword evidence="3 15" id="KW-0963">Cytoplasm</keyword>
<keyword evidence="7 15" id="KW-0540">Nuclease</keyword>
<gene>
    <name evidence="15" type="primary">rne</name>
    <name evidence="18" type="ORF">BXY39_1192</name>
</gene>
<feature type="compositionally biased region" description="Basic residues" evidence="16">
    <location>
        <begin position="883"/>
        <end position="894"/>
    </location>
</feature>
<accession>A0A3M0CIF0</accession>
<dbReference type="Pfam" id="PF20833">
    <property type="entry name" value="RNase_E_G_Thio"/>
    <property type="match status" value="1"/>
</dbReference>
<keyword evidence="12 15" id="KW-0460">Magnesium</keyword>
<keyword evidence="2 15" id="KW-1003">Cell membrane</keyword>
<feature type="binding site" evidence="15">
    <location>
        <position position="490"/>
    </location>
    <ligand>
        <name>Zn(2+)</name>
        <dbReference type="ChEBI" id="CHEBI:29105"/>
        <note>ligand shared between dimeric partners</note>
    </ligand>
</feature>
<evidence type="ECO:0000256" key="8">
    <source>
        <dbReference type="ARBA" id="ARBA00022723"/>
    </source>
</evidence>
<dbReference type="CDD" id="cd04453">
    <property type="entry name" value="S1_RNase_E"/>
    <property type="match status" value="1"/>
</dbReference>
<dbReference type="Gene3D" id="2.40.50.140">
    <property type="entry name" value="Nucleic acid-binding proteins"/>
    <property type="match status" value="1"/>
</dbReference>
<keyword evidence="6 15" id="KW-0819">tRNA processing</keyword>
<keyword evidence="4 15" id="KW-0997">Cell inner membrane</keyword>
<feature type="compositionally biased region" description="Acidic residues" evidence="16">
    <location>
        <begin position="132"/>
        <end position="157"/>
    </location>
</feature>
<feature type="compositionally biased region" description="Basic and acidic residues" evidence="16">
    <location>
        <begin position="711"/>
        <end position="747"/>
    </location>
</feature>
<dbReference type="EMBL" id="REFR01000010">
    <property type="protein sequence ID" value="RMB08557.1"/>
    <property type="molecule type" value="Genomic_DNA"/>
</dbReference>
<protein>
    <recommendedName>
        <fullName evidence="15">Ribonuclease E</fullName>
        <shortName evidence="15">RNase E</shortName>
        <ecNumber evidence="15">3.1.26.12</ecNumber>
    </recommendedName>
</protein>
<keyword evidence="15" id="KW-0820">tRNA-binding</keyword>
<feature type="binding site" evidence="15">
    <location>
        <position position="389"/>
    </location>
    <ligand>
        <name>Mg(2+)</name>
        <dbReference type="ChEBI" id="CHEBI:18420"/>
        <note>catalytic</note>
    </ligand>
</feature>
<evidence type="ECO:0000313" key="18">
    <source>
        <dbReference type="EMBL" id="RMB08557.1"/>
    </source>
</evidence>
<dbReference type="PANTHER" id="PTHR30001">
    <property type="entry name" value="RIBONUCLEASE"/>
    <property type="match status" value="1"/>
</dbReference>
<keyword evidence="5 15" id="KW-0698">rRNA processing</keyword>
<evidence type="ECO:0000256" key="11">
    <source>
        <dbReference type="ARBA" id="ARBA00022801"/>
    </source>
</evidence>
<feature type="region of interest" description="Disordered" evidence="16">
    <location>
        <begin position="91"/>
        <end position="157"/>
    </location>
</feature>
<feature type="compositionally biased region" description="Basic and acidic residues" evidence="16">
    <location>
        <begin position="575"/>
        <end position="584"/>
    </location>
</feature>
<feature type="compositionally biased region" description="Low complexity" evidence="16">
    <location>
        <begin position="688"/>
        <end position="698"/>
    </location>
</feature>
<dbReference type="GO" id="GO:0006402">
    <property type="term" value="P:mRNA catabolic process"/>
    <property type="evidence" value="ECO:0007669"/>
    <property type="project" value="UniProtKB-UniRule"/>
</dbReference>
<dbReference type="GO" id="GO:0006364">
    <property type="term" value="P:rRNA processing"/>
    <property type="evidence" value="ECO:0007669"/>
    <property type="project" value="UniProtKB-UniRule"/>
</dbReference>
<evidence type="ECO:0000256" key="14">
    <source>
        <dbReference type="ARBA" id="ARBA00023136"/>
    </source>
</evidence>
<feature type="compositionally biased region" description="Acidic residues" evidence="16">
    <location>
        <begin position="815"/>
        <end position="824"/>
    </location>
</feature>
<feature type="compositionally biased region" description="Polar residues" evidence="16">
    <location>
        <begin position="632"/>
        <end position="647"/>
    </location>
</feature>
<dbReference type="GO" id="GO:0008033">
    <property type="term" value="P:tRNA processing"/>
    <property type="evidence" value="ECO:0007669"/>
    <property type="project" value="UniProtKB-UniRule"/>
</dbReference>
<evidence type="ECO:0000259" key="17">
    <source>
        <dbReference type="SMART" id="SM00316"/>
    </source>
</evidence>
<dbReference type="GO" id="GO:0009898">
    <property type="term" value="C:cytoplasmic side of plasma membrane"/>
    <property type="evidence" value="ECO:0007669"/>
    <property type="project" value="UniProtKB-UniRule"/>
</dbReference>
<dbReference type="SUPFAM" id="SSF50249">
    <property type="entry name" value="Nucleic acid-binding proteins"/>
    <property type="match status" value="1"/>
</dbReference>
<feature type="region of interest" description="Disordered" evidence="16">
    <location>
        <begin position="575"/>
        <end position="971"/>
    </location>
</feature>
<feature type="compositionally biased region" description="Acidic residues" evidence="16">
    <location>
        <begin position="96"/>
        <end position="109"/>
    </location>
</feature>
<dbReference type="AlphaFoldDB" id="A0A3M0CIF0"/>
<dbReference type="Proteomes" id="UP000271227">
    <property type="component" value="Unassembled WGS sequence"/>
</dbReference>
<dbReference type="InterPro" id="IPR019307">
    <property type="entry name" value="RNA-bd_AU-1/RNase_E/G"/>
</dbReference>
<dbReference type="FunCoup" id="A0A3M0CIF0">
    <property type="interactions" value="331"/>
</dbReference>
<feature type="compositionally biased region" description="Basic and acidic residues" evidence="16">
    <location>
        <begin position="895"/>
        <end position="905"/>
    </location>
</feature>
<dbReference type="EC" id="3.1.26.12" evidence="15"/>
<feature type="compositionally biased region" description="Basic and acidic residues" evidence="16">
    <location>
        <begin position="836"/>
        <end position="845"/>
    </location>
</feature>
<evidence type="ECO:0000256" key="9">
    <source>
        <dbReference type="ARBA" id="ARBA00022730"/>
    </source>
</evidence>
<keyword evidence="19" id="KW-1185">Reference proteome</keyword>
<evidence type="ECO:0000256" key="10">
    <source>
        <dbReference type="ARBA" id="ARBA00022759"/>
    </source>
</evidence>
<dbReference type="SMART" id="SM00316">
    <property type="entry name" value="S1"/>
    <property type="match status" value="1"/>
</dbReference>
<keyword evidence="14 15" id="KW-0472">Membrane</keyword>
<comment type="catalytic activity">
    <reaction evidence="15">
        <text>Endonucleolytic cleavage of single-stranded RNA in A- and U-rich regions.</text>
        <dbReference type="EC" id="3.1.26.12"/>
    </reaction>
</comment>
<comment type="similarity">
    <text evidence="15">Belongs to the RNase E/G family. RNase E subfamily.</text>
</comment>
<evidence type="ECO:0000256" key="13">
    <source>
        <dbReference type="ARBA" id="ARBA00022884"/>
    </source>
</evidence>
<comment type="cofactor">
    <cofactor evidence="15">
        <name>Mg(2+)</name>
        <dbReference type="ChEBI" id="CHEBI:18420"/>
    </cofactor>
    <text evidence="15">Binds 1 Mg(2+) ion per subunit.</text>
</comment>
<name>A0A3M0CIF0_9PROT</name>
<dbReference type="Gene3D" id="3.40.1260.20">
    <property type="entry name" value="Ribonuclease E, catalytic domain"/>
    <property type="match status" value="1"/>
</dbReference>
<keyword evidence="15" id="KW-0862">Zinc</keyword>
<evidence type="ECO:0000256" key="3">
    <source>
        <dbReference type="ARBA" id="ARBA00022490"/>
    </source>
</evidence>
<dbReference type="GO" id="GO:0008995">
    <property type="term" value="F:ribonuclease E activity"/>
    <property type="evidence" value="ECO:0007669"/>
    <property type="project" value="UniProtKB-EC"/>
</dbReference>
<dbReference type="InParanoid" id="A0A3M0CIF0"/>
<feature type="domain" description="S1 motif" evidence="17">
    <location>
        <begin position="38"/>
        <end position="205"/>
    </location>
</feature>
<keyword evidence="8 15" id="KW-0479">Metal-binding</keyword>
<feature type="binding site" evidence="15">
    <location>
        <position position="493"/>
    </location>
    <ligand>
        <name>Zn(2+)</name>
        <dbReference type="ChEBI" id="CHEBI:29105"/>
        <note>ligand shared between dimeric partners</note>
    </ligand>
</feature>
<dbReference type="InterPro" id="IPR012340">
    <property type="entry name" value="NA-bd_OB-fold"/>
</dbReference>
<keyword evidence="13 15" id="KW-0694">RNA-binding</keyword>
<dbReference type="InterPro" id="IPR003029">
    <property type="entry name" value="S1_domain"/>
</dbReference>
<feature type="compositionally biased region" description="Low complexity" evidence="16">
    <location>
        <begin position="855"/>
        <end position="875"/>
    </location>
</feature>
<evidence type="ECO:0000256" key="12">
    <source>
        <dbReference type="ARBA" id="ARBA00022842"/>
    </source>
</evidence>
<feature type="binding site" evidence="15">
    <location>
        <position position="432"/>
    </location>
    <ligand>
        <name>Mg(2+)</name>
        <dbReference type="ChEBI" id="CHEBI:18420"/>
        <note>catalytic</note>
    </ligand>
</feature>
<feature type="compositionally biased region" description="Low complexity" evidence="16">
    <location>
        <begin position="906"/>
        <end position="947"/>
    </location>
</feature>